<sequence>MQAPPVYHKNQQQNEQEGFILTLTPLPTKVKFRTRLGLIKGELQFKLLQITRYSFQKLELELTGIEENTTKQNQLIHSNIILWSNETDDNSAVPPSLSLRILTSYPESSSKFNLTISNPFFCNMNRSTCYIVHPVHSPGPQFEFCEPRASNRPQHASPPFRPASRNHYSS</sequence>
<proteinExistence type="predicted"/>
<dbReference type="OrthoDB" id="3357813at2759"/>
<dbReference type="STRING" id="1165861.A0A0L0UXI3"/>
<name>A0A0L0UXI3_9BASI</name>
<organism evidence="2 3">
    <name type="scientific">Puccinia striiformis f. sp. tritici PST-78</name>
    <dbReference type="NCBI Taxonomy" id="1165861"/>
    <lineage>
        <taxon>Eukaryota</taxon>
        <taxon>Fungi</taxon>
        <taxon>Dikarya</taxon>
        <taxon>Basidiomycota</taxon>
        <taxon>Pucciniomycotina</taxon>
        <taxon>Pucciniomycetes</taxon>
        <taxon>Pucciniales</taxon>
        <taxon>Pucciniaceae</taxon>
        <taxon>Puccinia</taxon>
    </lineage>
</organism>
<reference evidence="3" key="1">
    <citation type="submission" date="2014-03" db="EMBL/GenBank/DDBJ databases">
        <title>The Genome Sequence of Puccinia striiformis f. sp. tritici PST-78.</title>
        <authorList>
            <consortium name="The Broad Institute Genome Sequencing Platform"/>
            <person name="Cuomo C."/>
            <person name="Hulbert S."/>
            <person name="Chen X."/>
            <person name="Walker B."/>
            <person name="Young S.K."/>
            <person name="Zeng Q."/>
            <person name="Gargeya S."/>
            <person name="Fitzgerald M."/>
            <person name="Haas B."/>
            <person name="Abouelleil A."/>
            <person name="Alvarado L."/>
            <person name="Arachchi H.M."/>
            <person name="Berlin A.M."/>
            <person name="Chapman S.B."/>
            <person name="Goldberg J."/>
            <person name="Griggs A."/>
            <person name="Gujja S."/>
            <person name="Hansen M."/>
            <person name="Howarth C."/>
            <person name="Imamovic A."/>
            <person name="Larimer J."/>
            <person name="McCowan C."/>
            <person name="Montmayeur A."/>
            <person name="Murphy C."/>
            <person name="Neiman D."/>
            <person name="Pearson M."/>
            <person name="Priest M."/>
            <person name="Roberts A."/>
            <person name="Saif S."/>
            <person name="Shea T."/>
            <person name="Sisk P."/>
            <person name="Sykes S."/>
            <person name="Wortman J."/>
            <person name="Nusbaum C."/>
            <person name="Birren B."/>
        </authorList>
    </citation>
    <scope>NUCLEOTIDE SEQUENCE [LARGE SCALE GENOMIC DNA]</scope>
    <source>
        <strain evidence="3">race PST-78</strain>
    </source>
</reference>
<keyword evidence="3" id="KW-1185">Reference proteome</keyword>
<gene>
    <name evidence="2" type="ORF">PSTG_14826</name>
</gene>
<dbReference type="AlphaFoldDB" id="A0A0L0UXI3"/>
<dbReference type="EMBL" id="AJIL01000189">
    <property type="protein sequence ID" value="KNE91757.1"/>
    <property type="molecule type" value="Genomic_DNA"/>
</dbReference>
<accession>A0A0L0UXI3</accession>
<evidence type="ECO:0000313" key="3">
    <source>
        <dbReference type="Proteomes" id="UP000054564"/>
    </source>
</evidence>
<evidence type="ECO:0000313" key="2">
    <source>
        <dbReference type="EMBL" id="KNE91757.1"/>
    </source>
</evidence>
<dbReference type="Proteomes" id="UP000054564">
    <property type="component" value="Unassembled WGS sequence"/>
</dbReference>
<feature type="region of interest" description="Disordered" evidence="1">
    <location>
        <begin position="146"/>
        <end position="170"/>
    </location>
</feature>
<protein>
    <submittedName>
        <fullName evidence="2">Uncharacterized protein</fullName>
    </submittedName>
</protein>
<evidence type="ECO:0000256" key="1">
    <source>
        <dbReference type="SAM" id="MobiDB-lite"/>
    </source>
</evidence>
<comment type="caution">
    <text evidence="2">The sequence shown here is derived from an EMBL/GenBank/DDBJ whole genome shotgun (WGS) entry which is preliminary data.</text>
</comment>